<name>A0A9D3VAS4_9ROSI</name>
<proteinExistence type="predicted"/>
<organism evidence="1 2">
    <name type="scientific">Gossypium stocksii</name>
    <dbReference type="NCBI Taxonomy" id="47602"/>
    <lineage>
        <taxon>Eukaryota</taxon>
        <taxon>Viridiplantae</taxon>
        <taxon>Streptophyta</taxon>
        <taxon>Embryophyta</taxon>
        <taxon>Tracheophyta</taxon>
        <taxon>Spermatophyta</taxon>
        <taxon>Magnoliopsida</taxon>
        <taxon>eudicotyledons</taxon>
        <taxon>Gunneridae</taxon>
        <taxon>Pentapetalae</taxon>
        <taxon>rosids</taxon>
        <taxon>malvids</taxon>
        <taxon>Malvales</taxon>
        <taxon>Malvaceae</taxon>
        <taxon>Malvoideae</taxon>
        <taxon>Gossypium</taxon>
    </lineage>
</organism>
<keyword evidence="2" id="KW-1185">Reference proteome</keyword>
<evidence type="ECO:0000313" key="1">
    <source>
        <dbReference type="EMBL" id="KAH1074721.1"/>
    </source>
</evidence>
<reference evidence="1 2" key="1">
    <citation type="journal article" date="2021" name="Plant Biotechnol. J.">
        <title>Multi-omics assisted identification of the key and species-specific regulatory components of drought-tolerant mechanisms in Gossypium stocksii.</title>
        <authorList>
            <person name="Yu D."/>
            <person name="Ke L."/>
            <person name="Zhang D."/>
            <person name="Wu Y."/>
            <person name="Sun Y."/>
            <person name="Mei J."/>
            <person name="Sun J."/>
            <person name="Sun Y."/>
        </authorList>
    </citation>
    <scope>NUCLEOTIDE SEQUENCE [LARGE SCALE GENOMIC DNA]</scope>
    <source>
        <strain evidence="2">cv. E1</strain>
        <tissue evidence="1">Leaf</tissue>
    </source>
</reference>
<evidence type="ECO:0000313" key="2">
    <source>
        <dbReference type="Proteomes" id="UP000828251"/>
    </source>
</evidence>
<protein>
    <submittedName>
        <fullName evidence="1">Uncharacterized protein</fullName>
    </submittedName>
</protein>
<accession>A0A9D3VAS4</accession>
<dbReference type="Proteomes" id="UP000828251">
    <property type="component" value="Unassembled WGS sequence"/>
</dbReference>
<gene>
    <name evidence="1" type="ORF">J1N35_027049</name>
</gene>
<comment type="caution">
    <text evidence="1">The sequence shown here is derived from an EMBL/GenBank/DDBJ whole genome shotgun (WGS) entry which is preliminary data.</text>
</comment>
<sequence length="85" mass="9106">MRVESLRSSPFEPQRFSLQRVSNRDRKVPFLRASPAIKHDGGAAIVGTIVPQVSVCGTSQYSSISPSTSVAASILPTLQNPLIKA</sequence>
<dbReference type="AlphaFoldDB" id="A0A9D3VAS4"/>
<dbReference type="EMBL" id="JAIQCV010000008">
    <property type="protein sequence ID" value="KAH1074721.1"/>
    <property type="molecule type" value="Genomic_DNA"/>
</dbReference>